<organism evidence="2 3">
    <name type="scientific">Candidatus Gottesmanbacteria bacterium RIFCSPLOWO2_01_FULL_46_9</name>
    <dbReference type="NCBI Taxonomy" id="1798394"/>
    <lineage>
        <taxon>Bacteria</taxon>
        <taxon>Candidatus Gottesmaniibacteriota</taxon>
    </lineage>
</organism>
<reference evidence="2 3" key="1">
    <citation type="journal article" date="2016" name="Nat. Commun.">
        <title>Thousands of microbial genomes shed light on interconnected biogeochemical processes in an aquifer system.</title>
        <authorList>
            <person name="Anantharaman K."/>
            <person name="Brown C.T."/>
            <person name="Hug L.A."/>
            <person name="Sharon I."/>
            <person name="Castelle C.J."/>
            <person name="Probst A.J."/>
            <person name="Thomas B.C."/>
            <person name="Singh A."/>
            <person name="Wilkins M.J."/>
            <person name="Karaoz U."/>
            <person name="Brodie E.L."/>
            <person name="Williams K.H."/>
            <person name="Hubbard S.S."/>
            <person name="Banfield J.F."/>
        </authorList>
    </citation>
    <scope>NUCLEOTIDE SEQUENCE [LARGE SCALE GENOMIC DNA]</scope>
</reference>
<feature type="transmembrane region" description="Helical" evidence="1">
    <location>
        <begin position="41"/>
        <end position="61"/>
    </location>
</feature>
<keyword evidence="1" id="KW-0812">Transmembrane</keyword>
<name>A0A1F6B3V9_9BACT</name>
<protein>
    <submittedName>
        <fullName evidence="2">Uncharacterized protein</fullName>
    </submittedName>
</protein>
<comment type="caution">
    <text evidence="2">The sequence shown here is derived from an EMBL/GenBank/DDBJ whole genome shotgun (WGS) entry which is preliminary data.</text>
</comment>
<dbReference type="Proteomes" id="UP000176450">
    <property type="component" value="Unassembled WGS sequence"/>
</dbReference>
<dbReference type="EMBL" id="MFJX01000002">
    <property type="protein sequence ID" value="OGG31600.1"/>
    <property type="molecule type" value="Genomic_DNA"/>
</dbReference>
<proteinExistence type="predicted"/>
<keyword evidence="1" id="KW-1133">Transmembrane helix</keyword>
<accession>A0A1F6B3V9</accession>
<evidence type="ECO:0000256" key="1">
    <source>
        <dbReference type="SAM" id="Phobius"/>
    </source>
</evidence>
<evidence type="ECO:0000313" key="2">
    <source>
        <dbReference type="EMBL" id="OGG31600.1"/>
    </source>
</evidence>
<gene>
    <name evidence="2" type="ORF">A3A63_03650</name>
</gene>
<evidence type="ECO:0000313" key="3">
    <source>
        <dbReference type="Proteomes" id="UP000176450"/>
    </source>
</evidence>
<sequence length="92" mass="11053">MNTIRLFIVWPVPLSGIFRLHGWPWQGSLVFYRLPAGRQDFYQYLQVFTSIFTSFYIYTLAITNPRMYLRGLLIRLEHRIGGGYRIRFTFLN</sequence>
<keyword evidence="1" id="KW-0472">Membrane</keyword>
<dbReference type="AlphaFoldDB" id="A0A1F6B3V9"/>